<dbReference type="PRINTS" id="PR00633">
    <property type="entry name" value="RCCNDNSATION"/>
</dbReference>
<proteinExistence type="predicted"/>
<dbReference type="PANTHER" id="PTHR22870:SF408">
    <property type="entry name" value="OS09G0560450 PROTEIN"/>
    <property type="match status" value="1"/>
</dbReference>
<feature type="repeat" description="RCC1" evidence="2">
    <location>
        <begin position="340"/>
        <end position="391"/>
    </location>
</feature>
<evidence type="ECO:0000259" key="3">
    <source>
        <dbReference type="Pfam" id="PF25390"/>
    </source>
</evidence>
<keyword evidence="5" id="KW-1185">Reference proteome</keyword>
<dbReference type="PROSITE" id="PS00626">
    <property type="entry name" value="RCC1_2"/>
    <property type="match status" value="3"/>
</dbReference>
<evidence type="ECO:0000256" key="1">
    <source>
        <dbReference type="ARBA" id="ARBA00022737"/>
    </source>
</evidence>
<dbReference type="InterPro" id="IPR058923">
    <property type="entry name" value="RCC1-like_dom"/>
</dbReference>
<dbReference type="AlphaFoldDB" id="A0A1V9YLQ0"/>
<protein>
    <submittedName>
        <fullName evidence="4">E3 ubiquitin-protein ligase HERC2</fullName>
    </submittedName>
</protein>
<dbReference type="EMBL" id="JNBR01001491">
    <property type="protein sequence ID" value="OQR86648.1"/>
    <property type="molecule type" value="Genomic_DNA"/>
</dbReference>
<feature type="repeat" description="RCC1" evidence="2">
    <location>
        <begin position="134"/>
        <end position="183"/>
    </location>
</feature>
<dbReference type="OrthoDB" id="10256179at2759"/>
<evidence type="ECO:0000313" key="4">
    <source>
        <dbReference type="EMBL" id="OQR86648.1"/>
    </source>
</evidence>
<dbReference type="SUPFAM" id="SSF50985">
    <property type="entry name" value="RCC1/BLIP-II"/>
    <property type="match status" value="1"/>
</dbReference>
<dbReference type="PANTHER" id="PTHR22870">
    <property type="entry name" value="REGULATOR OF CHROMOSOME CONDENSATION"/>
    <property type="match status" value="1"/>
</dbReference>
<dbReference type="Proteomes" id="UP000243579">
    <property type="component" value="Unassembled WGS sequence"/>
</dbReference>
<feature type="domain" description="RCC1-like" evidence="3">
    <location>
        <begin position="34"/>
        <end position="390"/>
    </location>
</feature>
<accession>A0A1V9YLQ0</accession>
<name>A0A1V9YLQ0_ACHHY</name>
<evidence type="ECO:0000313" key="5">
    <source>
        <dbReference type="Proteomes" id="UP000243579"/>
    </source>
</evidence>
<organism evidence="4 5">
    <name type="scientific">Achlya hypogyna</name>
    <name type="common">Oomycete</name>
    <name type="synonym">Protoachlya hypogyna</name>
    <dbReference type="NCBI Taxonomy" id="1202772"/>
    <lineage>
        <taxon>Eukaryota</taxon>
        <taxon>Sar</taxon>
        <taxon>Stramenopiles</taxon>
        <taxon>Oomycota</taxon>
        <taxon>Saprolegniomycetes</taxon>
        <taxon>Saprolegniales</taxon>
        <taxon>Achlyaceae</taxon>
        <taxon>Achlya</taxon>
    </lineage>
</organism>
<feature type="repeat" description="RCC1" evidence="2">
    <location>
        <begin position="235"/>
        <end position="287"/>
    </location>
</feature>
<feature type="repeat" description="RCC1" evidence="2">
    <location>
        <begin position="32"/>
        <end position="80"/>
    </location>
</feature>
<dbReference type="STRING" id="1202772.A0A1V9YLQ0"/>
<reference evidence="4 5" key="1">
    <citation type="journal article" date="2014" name="Genome Biol. Evol.">
        <title>The secreted proteins of Achlya hypogyna and Thraustotheca clavata identify the ancestral oomycete secretome and reveal gene acquisitions by horizontal gene transfer.</title>
        <authorList>
            <person name="Misner I."/>
            <person name="Blouin N."/>
            <person name="Leonard G."/>
            <person name="Richards T.A."/>
            <person name="Lane C.E."/>
        </authorList>
    </citation>
    <scope>NUCLEOTIDE SEQUENCE [LARGE SCALE GENOMIC DNA]</scope>
    <source>
        <strain evidence="4 5">ATCC 48635</strain>
    </source>
</reference>
<sequence length="391" mass="41460">MYRRIAARLVPLGVAATFSSTTHLKAAPSKDTQAYSWGSNAFGQLGQGHENDISKPQAVKLPHATGIACGGNSSAILTEDGHVYTFGAGGNARLGHGDDIDTPNQSTPQLLAVVGAVEKVEIGEYHMAALSKDHRLWTWGRHGSPQLGHDNSNRGYPNEITELRGKVQDVACGRQQTVVVTTDGQIYVWGYGHEGALGLGNRDNVNRPKLLAMPNESFSSVACGREYTLALTNDHKVFSWGANDYGQLGVAGSMRYQRSPVHVTSLDGLGVVQVAAGDYHSAALTASGEVYTWGSGRDGQLGLGTSDDRNIPRKVTELDGVRIVRIACGGGHTACVAEDGSLWVFGRGRSGQLGRGDHLESIAAARKSPIQVHLPQKVSTVSCGSDHTMAL</sequence>
<gene>
    <name evidence="4" type="ORF">ACHHYP_10309</name>
</gene>
<keyword evidence="1" id="KW-0677">Repeat</keyword>
<evidence type="ECO:0000256" key="2">
    <source>
        <dbReference type="PROSITE-ProRule" id="PRU00235"/>
    </source>
</evidence>
<feature type="repeat" description="RCC1" evidence="2">
    <location>
        <begin position="81"/>
        <end position="133"/>
    </location>
</feature>
<dbReference type="Pfam" id="PF25390">
    <property type="entry name" value="WD40_RLD"/>
    <property type="match status" value="1"/>
</dbReference>
<comment type="caution">
    <text evidence="4">The sequence shown here is derived from an EMBL/GenBank/DDBJ whole genome shotgun (WGS) entry which is preliminary data.</text>
</comment>
<dbReference type="InterPro" id="IPR051210">
    <property type="entry name" value="Ub_ligase/GEF_domain"/>
</dbReference>
<dbReference type="PROSITE" id="PS50012">
    <property type="entry name" value="RCC1_3"/>
    <property type="match status" value="7"/>
</dbReference>
<dbReference type="InterPro" id="IPR000408">
    <property type="entry name" value="Reg_chr_condens"/>
</dbReference>
<feature type="repeat" description="RCC1" evidence="2">
    <location>
        <begin position="184"/>
        <end position="234"/>
    </location>
</feature>
<dbReference type="Gene3D" id="2.130.10.30">
    <property type="entry name" value="Regulator of chromosome condensation 1/beta-lactamase-inhibitor protein II"/>
    <property type="match status" value="2"/>
</dbReference>
<dbReference type="InterPro" id="IPR009091">
    <property type="entry name" value="RCC1/BLIP-II"/>
</dbReference>
<feature type="repeat" description="RCC1" evidence="2">
    <location>
        <begin position="288"/>
        <end position="339"/>
    </location>
</feature>